<dbReference type="PANTHER" id="PTHR38790:SF4">
    <property type="entry name" value="2EXR DOMAIN-CONTAINING PROTEIN"/>
    <property type="match status" value="1"/>
</dbReference>
<dbReference type="InterPro" id="IPR056632">
    <property type="entry name" value="DUF7730"/>
</dbReference>
<reference evidence="2 3" key="1">
    <citation type="submission" date="2018-05" db="EMBL/GenBank/DDBJ databases">
        <title>Genome sequencing and assembly of the regulated plant pathogen Lachnellula willkommii and related sister species for the development of diagnostic species identification markers.</title>
        <authorList>
            <person name="Giroux E."/>
            <person name="Bilodeau G."/>
        </authorList>
    </citation>
    <scope>NUCLEOTIDE SEQUENCE [LARGE SCALE GENOMIC DNA]</scope>
    <source>
        <strain evidence="2 3">CBS 160.35</strain>
    </source>
</reference>
<dbReference type="Proteomes" id="UP000443090">
    <property type="component" value="Unassembled WGS sequence"/>
</dbReference>
<dbReference type="OrthoDB" id="4757095at2759"/>
<evidence type="ECO:0000313" key="2">
    <source>
        <dbReference type="EMBL" id="TVY32103.1"/>
    </source>
</evidence>
<comment type="caution">
    <text evidence="2">The sequence shown here is derived from an EMBL/GenBank/DDBJ whole genome shotgun (WGS) entry which is preliminary data.</text>
</comment>
<dbReference type="PANTHER" id="PTHR38790">
    <property type="entry name" value="2EXR DOMAIN-CONTAINING PROTEIN-RELATED"/>
    <property type="match status" value="1"/>
</dbReference>
<dbReference type="EMBL" id="QGMI01001848">
    <property type="protein sequence ID" value="TVY32103.1"/>
    <property type="molecule type" value="Genomic_DNA"/>
</dbReference>
<feature type="domain" description="DUF7730" evidence="1">
    <location>
        <begin position="56"/>
        <end position="290"/>
    </location>
</feature>
<evidence type="ECO:0000259" key="1">
    <source>
        <dbReference type="Pfam" id="PF24864"/>
    </source>
</evidence>
<keyword evidence="3" id="KW-1185">Reference proteome</keyword>
<proteinExistence type="predicted"/>
<evidence type="ECO:0000313" key="3">
    <source>
        <dbReference type="Proteomes" id="UP000443090"/>
    </source>
</evidence>
<dbReference type="Pfam" id="PF24864">
    <property type="entry name" value="DUF7730"/>
    <property type="match status" value="1"/>
</dbReference>
<protein>
    <recommendedName>
        <fullName evidence="1">DUF7730 domain-containing protein</fullName>
    </recommendedName>
</protein>
<dbReference type="AlphaFoldDB" id="A0A8H8RBZ6"/>
<organism evidence="2 3">
    <name type="scientific">Lachnellula occidentalis</name>
    <dbReference type="NCBI Taxonomy" id="215460"/>
    <lineage>
        <taxon>Eukaryota</taxon>
        <taxon>Fungi</taxon>
        <taxon>Dikarya</taxon>
        <taxon>Ascomycota</taxon>
        <taxon>Pezizomycotina</taxon>
        <taxon>Leotiomycetes</taxon>
        <taxon>Helotiales</taxon>
        <taxon>Lachnaceae</taxon>
        <taxon>Lachnellula</taxon>
    </lineage>
</organism>
<accession>A0A8H8RBZ6</accession>
<name>A0A8H8RBZ6_9HELO</name>
<gene>
    <name evidence="2" type="ORF">LOCC1_G008827</name>
</gene>
<sequence>MPDLTFLTTARKDSAGAARNLPSKFNKSWFTNLFARASSASHPPIPSRHLPQGQAHAQMQSQLFSALPLEIRRQIYEHVLCSYGTVQHIFLSNGKLTHMRCATPSSHSLFQSISAKNDVCNTYDPVYCKSVQNGWEIVPLLLSCRQIYLEIIGMLYSSTIFRLPISGAGTRLIATVPAPYLALAHIHISFPLFSPMYLPLNVWPTGFTPANSNRKADEAEWEAFWRAFARVRLRVLYVEILDWGVRVPEQMLLAPLRQVSAGEFEVVLPWPVGLDTSGEFGDAGFRVRRPPEGTNLMLQMNVAKYGRGVGKGRGVWERLRWR</sequence>